<reference evidence="1 2" key="1">
    <citation type="submission" date="2017-06" db="EMBL/GenBank/DDBJ databases">
        <title>Genome sequencing of cyanobaciteial culture collection at National Institute for Environmental Studies (NIES).</title>
        <authorList>
            <person name="Hirose Y."/>
            <person name="Shimura Y."/>
            <person name="Fujisawa T."/>
            <person name="Nakamura Y."/>
            <person name="Kawachi M."/>
        </authorList>
    </citation>
    <scope>NUCLEOTIDE SEQUENCE [LARGE SCALE GENOMIC DNA]</scope>
    <source>
        <strain evidence="1 2">NIES-23</strain>
        <plasmid evidence="2">Plasmid Plasmid1 dna</plasmid>
    </source>
</reference>
<dbReference type="AlphaFoldDB" id="A0A1Z4KUP1"/>
<dbReference type="Proteomes" id="UP000217507">
    <property type="component" value="Plasmid Plasmid1 dna"/>
</dbReference>
<evidence type="ECO:0000313" key="2">
    <source>
        <dbReference type="Proteomes" id="UP000217507"/>
    </source>
</evidence>
<geneLocation type="plasmid" evidence="1">
    <name>plasmid1</name>
</geneLocation>
<keyword evidence="1" id="KW-0614">Plasmid</keyword>
<sequence length="43" mass="4818">MAQYRAQVFRTPGCCRLNGVIDWICTRAEVHNDAALIVDIALI</sequence>
<gene>
    <name evidence="1" type="ORF">NIES23_55780</name>
</gene>
<accession>A0A1Z4KUP1</accession>
<protein>
    <submittedName>
        <fullName evidence="1">Uncharacterized protein</fullName>
    </submittedName>
</protein>
<name>A0A1Z4KUP1_ANAVA</name>
<proteinExistence type="predicted"/>
<dbReference type="EMBL" id="AP018217">
    <property type="protein sequence ID" value="BAY72750.1"/>
    <property type="molecule type" value="Genomic_DNA"/>
</dbReference>
<organism evidence="1 2">
    <name type="scientific">Trichormus variabilis NIES-23</name>
    <dbReference type="NCBI Taxonomy" id="1973479"/>
    <lineage>
        <taxon>Bacteria</taxon>
        <taxon>Bacillati</taxon>
        <taxon>Cyanobacteriota</taxon>
        <taxon>Cyanophyceae</taxon>
        <taxon>Nostocales</taxon>
        <taxon>Nostocaceae</taxon>
        <taxon>Trichormus</taxon>
    </lineage>
</organism>
<evidence type="ECO:0000313" key="1">
    <source>
        <dbReference type="EMBL" id="BAY72750.1"/>
    </source>
</evidence>